<dbReference type="AlphaFoldDB" id="A0A266I0I9"/>
<dbReference type="EMBL" id="RRVG01000004">
    <property type="protein sequence ID" value="RRL49540.1"/>
    <property type="molecule type" value="Genomic_DNA"/>
</dbReference>
<proteinExistence type="predicted"/>
<evidence type="ECO:0000313" key="2">
    <source>
        <dbReference type="Proteomes" id="UP000272662"/>
    </source>
</evidence>
<dbReference type="Proteomes" id="UP000272662">
    <property type="component" value="Unassembled WGS sequence"/>
</dbReference>
<name>A0A266I0I9_ECOLX</name>
<reference evidence="1 2" key="1">
    <citation type="submission" date="2018-11" db="EMBL/GenBank/DDBJ databases">
        <title>E. coli isolates of the female bladder.</title>
        <authorList>
            <person name="Garretto A."/>
            <person name="Miller-Ensminger T."/>
            <person name="Wolfe A.J."/>
            <person name="Putonti C."/>
        </authorList>
    </citation>
    <scope>NUCLEOTIDE SEQUENCE [LARGE SCALE GENOMIC DNA]</scope>
    <source>
        <strain evidence="1 2">UMB1727</strain>
    </source>
</reference>
<organism evidence="1 2">
    <name type="scientific">Escherichia coli</name>
    <dbReference type="NCBI Taxonomy" id="562"/>
    <lineage>
        <taxon>Bacteria</taxon>
        <taxon>Pseudomonadati</taxon>
        <taxon>Pseudomonadota</taxon>
        <taxon>Gammaproteobacteria</taxon>
        <taxon>Enterobacterales</taxon>
        <taxon>Enterobacteriaceae</taxon>
        <taxon>Escherichia</taxon>
    </lineage>
</organism>
<comment type="caution">
    <text evidence="1">The sequence shown here is derived from an EMBL/GenBank/DDBJ whole genome shotgun (WGS) entry which is preliminary data.</text>
</comment>
<protein>
    <submittedName>
        <fullName evidence="1">Uncharacterized protein</fullName>
    </submittedName>
</protein>
<gene>
    <name evidence="1" type="ORF">DU321_05450</name>
</gene>
<evidence type="ECO:0000313" key="1">
    <source>
        <dbReference type="EMBL" id="RRL49540.1"/>
    </source>
</evidence>
<accession>A0A266I0I9</accession>
<sequence>MLVMRLFGCEINCELPFLAHNGPSAQLVRSLRGQSGLNGYSVTCFNQPSLLEGNRNLVSRTNGYGSRPDNHSKS</sequence>